<organism evidence="1 2">
    <name type="scientific">Chlorella vulgaris</name>
    <name type="common">Green alga</name>
    <dbReference type="NCBI Taxonomy" id="3077"/>
    <lineage>
        <taxon>Eukaryota</taxon>
        <taxon>Viridiplantae</taxon>
        <taxon>Chlorophyta</taxon>
        <taxon>core chlorophytes</taxon>
        <taxon>Trebouxiophyceae</taxon>
        <taxon>Chlorellales</taxon>
        <taxon>Chlorellaceae</taxon>
        <taxon>Chlorella clade</taxon>
        <taxon>Chlorella</taxon>
    </lineage>
</organism>
<accession>A0A9D4TIU4</accession>
<proteinExistence type="predicted"/>
<dbReference type="AlphaFoldDB" id="A0A9D4TIU4"/>
<reference evidence="1" key="1">
    <citation type="journal article" date="2019" name="Plant J.">
        <title>Chlorella vulgaris genome assembly and annotation reveals the molecular basis for metabolic acclimation to high light conditions.</title>
        <authorList>
            <person name="Cecchin M."/>
            <person name="Marcolungo L."/>
            <person name="Rossato M."/>
            <person name="Girolomoni L."/>
            <person name="Cosentino E."/>
            <person name="Cuine S."/>
            <person name="Li-Beisson Y."/>
            <person name="Delledonne M."/>
            <person name="Ballottari M."/>
        </authorList>
    </citation>
    <scope>NUCLEOTIDE SEQUENCE</scope>
    <source>
        <strain evidence="1">211/11P</strain>
    </source>
</reference>
<dbReference type="OrthoDB" id="511833at2759"/>
<evidence type="ECO:0008006" key="3">
    <source>
        <dbReference type="Google" id="ProtNLM"/>
    </source>
</evidence>
<dbReference type="Gene3D" id="3.30.710.10">
    <property type="entry name" value="Potassium Channel Kv1.1, Chain A"/>
    <property type="match status" value="1"/>
</dbReference>
<evidence type="ECO:0000313" key="2">
    <source>
        <dbReference type="Proteomes" id="UP001055712"/>
    </source>
</evidence>
<evidence type="ECO:0000313" key="1">
    <source>
        <dbReference type="EMBL" id="KAI3426848.1"/>
    </source>
</evidence>
<comment type="caution">
    <text evidence="1">The sequence shown here is derived from an EMBL/GenBank/DDBJ whole genome shotgun (WGS) entry which is preliminary data.</text>
</comment>
<sequence length="321" mass="33763">MVQAVQSPSLPAVKSYTDEQAWEFYLGDAGAGGADWEFVVEGVRLPVHSLVLIPQSGVLSGVQADGGGVRGPTPRASAHINGHLLDHATHLEVVMSDSLALGRDEQSLAGFTLKRVAHFLRFAYWPSELAALDIQIPGAAKTLSACARLAHQLDMPTLLDRLDARMEEAVGANQATLQRLVDWCTVAEECGLRRLWTKCIRQVALALARAPSGGCTVRSMSSQDLLAKMQAASISLARAAPSDDQLAPGADAATTAVRDVALLKNMSPMGQLAVMAVLLAALRTVGEDPDALVPGEDSLAAALPAIWRMHSAPGSPAAELA</sequence>
<dbReference type="InterPro" id="IPR011333">
    <property type="entry name" value="SKP1/BTB/POZ_sf"/>
</dbReference>
<reference evidence="1" key="2">
    <citation type="submission" date="2020-11" db="EMBL/GenBank/DDBJ databases">
        <authorList>
            <person name="Cecchin M."/>
            <person name="Marcolungo L."/>
            <person name="Rossato M."/>
            <person name="Girolomoni L."/>
            <person name="Cosentino E."/>
            <person name="Cuine S."/>
            <person name="Li-Beisson Y."/>
            <person name="Delledonne M."/>
            <person name="Ballottari M."/>
        </authorList>
    </citation>
    <scope>NUCLEOTIDE SEQUENCE</scope>
    <source>
        <strain evidence="1">211/11P</strain>
        <tissue evidence="1">Whole cell</tissue>
    </source>
</reference>
<name>A0A9D4TIU4_CHLVU</name>
<keyword evidence="2" id="KW-1185">Reference proteome</keyword>
<dbReference type="Proteomes" id="UP001055712">
    <property type="component" value="Unassembled WGS sequence"/>
</dbReference>
<gene>
    <name evidence="1" type="ORF">D9Q98_006794</name>
</gene>
<dbReference type="EMBL" id="SIDB01000010">
    <property type="protein sequence ID" value="KAI3426848.1"/>
    <property type="molecule type" value="Genomic_DNA"/>
</dbReference>
<protein>
    <recommendedName>
        <fullName evidence="3">BTB domain-containing protein</fullName>
    </recommendedName>
</protein>